<sequence>MTSVSSERMSRRYSAHLMCILIKDLSYVTRRQDLYIDPAGIQRCFEVVRTANMRHRIGFKPRQTGISGLPSIPVIESICFFKWRPNQS</sequence>
<name>E8RQB5_ASTEC</name>
<evidence type="ECO:0000313" key="2">
    <source>
        <dbReference type="Proteomes" id="UP000001492"/>
    </source>
</evidence>
<dbReference type="STRING" id="573065.Astex_1551"/>
<dbReference type="KEGG" id="aex:Astex_1551"/>
<dbReference type="HOGENOM" id="CLU_2462445_0_0_5"/>
<dbReference type="Proteomes" id="UP000001492">
    <property type="component" value="Chromosome 1"/>
</dbReference>
<gene>
    <name evidence="1" type="ordered locus">Astex_1551</name>
</gene>
<reference evidence="2" key="1">
    <citation type="submission" date="2010-12" db="EMBL/GenBank/DDBJ databases">
        <title>Complete sequence of chromosome 1 of Asticcacaulis excentricus CB 48.</title>
        <authorList>
            <consortium name="US DOE Joint Genome Institute"/>
            <person name="Lucas S."/>
            <person name="Copeland A."/>
            <person name="Lapidus A."/>
            <person name="Cheng J.-F."/>
            <person name="Bruce D."/>
            <person name="Goodwin L."/>
            <person name="Pitluck S."/>
            <person name="Teshima H."/>
            <person name="Davenport K."/>
            <person name="Detter J.C."/>
            <person name="Han C."/>
            <person name="Tapia R."/>
            <person name="Land M."/>
            <person name="Hauser L."/>
            <person name="Jeffries C."/>
            <person name="Kyrpides N."/>
            <person name="Ivanova N."/>
            <person name="Ovchinnikova G."/>
            <person name="Brun Y.V."/>
            <person name="Woyke T."/>
        </authorList>
    </citation>
    <scope>NUCLEOTIDE SEQUENCE [LARGE SCALE GENOMIC DNA]</scope>
    <source>
        <strain evidence="2">ATCC 15261 / DSM 4724 / KCTC 12464 / NCIMB 9791 / VKM B-1370 / CB 48</strain>
    </source>
</reference>
<evidence type="ECO:0000313" key="1">
    <source>
        <dbReference type="EMBL" id="ADU13217.1"/>
    </source>
</evidence>
<dbReference type="EMBL" id="CP002395">
    <property type="protein sequence ID" value="ADU13217.1"/>
    <property type="molecule type" value="Genomic_DNA"/>
</dbReference>
<protein>
    <submittedName>
        <fullName evidence="1">Uncharacterized protein</fullName>
    </submittedName>
</protein>
<proteinExistence type="predicted"/>
<dbReference type="AlphaFoldDB" id="E8RQB5"/>
<accession>E8RQB5</accession>
<organism evidence="1 2">
    <name type="scientific">Asticcacaulis excentricus (strain ATCC 15261 / DSM 4724 / KCTC 12464 / NCIMB 9791 / VKM B-1370 / CB 48)</name>
    <dbReference type="NCBI Taxonomy" id="573065"/>
    <lineage>
        <taxon>Bacteria</taxon>
        <taxon>Pseudomonadati</taxon>
        <taxon>Pseudomonadota</taxon>
        <taxon>Alphaproteobacteria</taxon>
        <taxon>Caulobacterales</taxon>
        <taxon>Caulobacteraceae</taxon>
        <taxon>Asticcacaulis</taxon>
    </lineage>
</organism>
<keyword evidence="2" id="KW-1185">Reference proteome</keyword>